<accession>A0AAQ4D317</accession>
<dbReference type="EMBL" id="JARKHS020035861">
    <property type="protein sequence ID" value="KAK8756857.1"/>
    <property type="molecule type" value="Genomic_DNA"/>
</dbReference>
<dbReference type="AlphaFoldDB" id="A0AAQ4D317"/>
<sequence>MGNVALSLWRFRELDFPVITHYSYLTFYVRGNATSPLLFGTVMANSKTALLLLFGCLLFCFVVLLAMDLLDDSRNDYEMATRTLFLLIASFYANSTRMPTASSWRLSRNMLLLSWMLGTFTLTIYIDGELTSWLSVKVPSEVIDTLDELSDGIEKRLVFPCVVNASVFHFLSMRSGEHTLLQRLHGAYNRLGDQMISETIRDCLKCATEENAVCLASTIDRCYVK</sequence>
<reference evidence="2 3" key="1">
    <citation type="journal article" date="2023" name="Arcadia Sci">
        <title>De novo assembly of a long-read Amblyomma americanum tick genome.</title>
        <authorList>
            <person name="Chou S."/>
            <person name="Poskanzer K.E."/>
            <person name="Rollins M."/>
            <person name="Thuy-Boun P.S."/>
        </authorList>
    </citation>
    <scope>NUCLEOTIDE SEQUENCE [LARGE SCALE GENOMIC DNA]</scope>
    <source>
        <strain evidence="2">F_SG_1</strain>
        <tissue evidence="2">Salivary glands</tissue>
    </source>
</reference>
<evidence type="ECO:0000256" key="1">
    <source>
        <dbReference type="SAM" id="Phobius"/>
    </source>
</evidence>
<evidence type="ECO:0000313" key="3">
    <source>
        <dbReference type="Proteomes" id="UP001321473"/>
    </source>
</evidence>
<protein>
    <submittedName>
        <fullName evidence="2">Uncharacterized protein</fullName>
    </submittedName>
</protein>
<evidence type="ECO:0000313" key="2">
    <source>
        <dbReference type="EMBL" id="KAK8756857.1"/>
    </source>
</evidence>
<dbReference type="Proteomes" id="UP001321473">
    <property type="component" value="Unassembled WGS sequence"/>
</dbReference>
<proteinExistence type="predicted"/>
<keyword evidence="3" id="KW-1185">Reference proteome</keyword>
<comment type="caution">
    <text evidence="2">The sequence shown here is derived from an EMBL/GenBank/DDBJ whole genome shotgun (WGS) entry which is preliminary data.</text>
</comment>
<name>A0AAQ4D317_AMBAM</name>
<feature type="transmembrane region" description="Helical" evidence="1">
    <location>
        <begin position="79"/>
        <end position="94"/>
    </location>
</feature>
<gene>
    <name evidence="2" type="ORF">V5799_000439</name>
</gene>
<keyword evidence="1" id="KW-0812">Transmembrane</keyword>
<organism evidence="2 3">
    <name type="scientific">Amblyomma americanum</name>
    <name type="common">Lone star tick</name>
    <dbReference type="NCBI Taxonomy" id="6943"/>
    <lineage>
        <taxon>Eukaryota</taxon>
        <taxon>Metazoa</taxon>
        <taxon>Ecdysozoa</taxon>
        <taxon>Arthropoda</taxon>
        <taxon>Chelicerata</taxon>
        <taxon>Arachnida</taxon>
        <taxon>Acari</taxon>
        <taxon>Parasitiformes</taxon>
        <taxon>Ixodida</taxon>
        <taxon>Ixodoidea</taxon>
        <taxon>Ixodidae</taxon>
        <taxon>Amblyomminae</taxon>
        <taxon>Amblyomma</taxon>
    </lineage>
</organism>
<feature type="transmembrane region" description="Helical" evidence="1">
    <location>
        <begin position="106"/>
        <end position="126"/>
    </location>
</feature>
<feature type="transmembrane region" description="Helical" evidence="1">
    <location>
        <begin position="49"/>
        <end position="67"/>
    </location>
</feature>
<keyword evidence="1" id="KW-0472">Membrane</keyword>
<keyword evidence="1" id="KW-1133">Transmembrane helix</keyword>